<organism evidence="1 2">
    <name type="scientific">Youngiibacter multivorans</name>
    <dbReference type="NCBI Taxonomy" id="937251"/>
    <lineage>
        <taxon>Bacteria</taxon>
        <taxon>Bacillati</taxon>
        <taxon>Bacillota</taxon>
        <taxon>Clostridia</taxon>
        <taxon>Eubacteriales</taxon>
        <taxon>Clostridiaceae</taxon>
        <taxon>Youngiibacter</taxon>
    </lineage>
</organism>
<name>A0ABS4G0E2_9CLOT</name>
<evidence type="ECO:0000313" key="1">
    <source>
        <dbReference type="EMBL" id="MBP1918023.1"/>
    </source>
</evidence>
<accession>A0ABS4G0E2</accession>
<gene>
    <name evidence="1" type="ORF">J2Z34_000494</name>
</gene>
<proteinExistence type="predicted"/>
<evidence type="ECO:0000313" key="2">
    <source>
        <dbReference type="Proteomes" id="UP001519271"/>
    </source>
</evidence>
<keyword evidence="2" id="KW-1185">Reference proteome</keyword>
<reference evidence="1 2" key="1">
    <citation type="submission" date="2021-03" db="EMBL/GenBank/DDBJ databases">
        <title>Genomic Encyclopedia of Type Strains, Phase IV (KMG-IV): sequencing the most valuable type-strain genomes for metagenomic binning, comparative biology and taxonomic classification.</title>
        <authorList>
            <person name="Goeker M."/>
        </authorList>
    </citation>
    <scope>NUCLEOTIDE SEQUENCE [LARGE SCALE GENOMIC DNA]</scope>
    <source>
        <strain evidence="1 2">DSM 6139</strain>
    </source>
</reference>
<dbReference type="EMBL" id="JAGGKC010000002">
    <property type="protein sequence ID" value="MBP1918023.1"/>
    <property type="molecule type" value="Genomic_DNA"/>
</dbReference>
<protein>
    <submittedName>
        <fullName evidence="1">Uncharacterized protein</fullName>
    </submittedName>
</protein>
<dbReference type="Proteomes" id="UP001519271">
    <property type="component" value="Unassembled WGS sequence"/>
</dbReference>
<comment type="caution">
    <text evidence="1">The sequence shown here is derived from an EMBL/GenBank/DDBJ whole genome shotgun (WGS) entry which is preliminary data.</text>
</comment>
<sequence>METVNESLKVICTKSDRKAMSHWNCSHGGEDDGQE</sequence>